<protein>
    <submittedName>
        <fullName evidence="1">Uncharacterized protein</fullName>
    </submittedName>
</protein>
<gene>
    <name evidence="1" type="ORF">QR680_014527</name>
</gene>
<keyword evidence="2" id="KW-1185">Reference proteome</keyword>
<dbReference type="AlphaFoldDB" id="A0AA39IAL1"/>
<dbReference type="Proteomes" id="UP001175271">
    <property type="component" value="Unassembled WGS sequence"/>
</dbReference>
<proteinExistence type="predicted"/>
<reference evidence="1" key="1">
    <citation type="submission" date="2023-06" db="EMBL/GenBank/DDBJ databases">
        <title>Genomic analysis of the entomopathogenic nematode Steinernema hermaphroditum.</title>
        <authorList>
            <person name="Schwarz E.M."/>
            <person name="Heppert J.K."/>
            <person name="Baniya A."/>
            <person name="Schwartz H.T."/>
            <person name="Tan C.-H."/>
            <person name="Antoshechkin I."/>
            <person name="Sternberg P.W."/>
            <person name="Goodrich-Blair H."/>
            <person name="Dillman A.R."/>
        </authorList>
    </citation>
    <scope>NUCLEOTIDE SEQUENCE</scope>
    <source>
        <strain evidence="1">PS9179</strain>
        <tissue evidence="1">Whole animal</tissue>
    </source>
</reference>
<organism evidence="1 2">
    <name type="scientific">Steinernema hermaphroditum</name>
    <dbReference type="NCBI Taxonomy" id="289476"/>
    <lineage>
        <taxon>Eukaryota</taxon>
        <taxon>Metazoa</taxon>
        <taxon>Ecdysozoa</taxon>
        <taxon>Nematoda</taxon>
        <taxon>Chromadorea</taxon>
        <taxon>Rhabditida</taxon>
        <taxon>Tylenchina</taxon>
        <taxon>Panagrolaimomorpha</taxon>
        <taxon>Strongyloidoidea</taxon>
        <taxon>Steinernematidae</taxon>
        <taxon>Steinernema</taxon>
    </lineage>
</organism>
<sequence>MHSTPFPLTDRAANYVIGNLGTCTLKPNYIERRDTLGSFRTEFKCFAESGPCTQNCYWHQVGKVIFRMCGPTIYNNFTIWTAFDYKARAYLIDAARNMAYSLESGNNMTYQAHKIHTTETFLNTNLAHYIANAVVVDDYAYILSKDKLCDLELGYANPSPDFNLFKLDMTTFQLTNLTADLRRSVSFRKFLNASNHGSCFYLLGKDGLGKKVYKIDFQEGAEAVENDDGLPPYSECL</sequence>
<comment type="caution">
    <text evidence="1">The sequence shown here is derived from an EMBL/GenBank/DDBJ whole genome shotgun (WGS) entry which is preliminary data.</text>
</comment>
<name>A0AA39IAL1_9BILA</name>
<accession>A0AA39IAL1</accession>
<evidence type="ECO:0000313" key="2">
    <source>
        <dbReference type="Proteomes" id="UP001175271"/>
    </source>
</evidence>
<evidence type="ECO:0000313" key="1">
    <source>
        <dbReference type="EMBL" id="KAK0420120.1"/>
    </source>
</evidence>
<dbReference type="EMBL" id="JAUCMV010000002">
    <property type="protein sequence ID" value="KAK0420120.1"/>
    <property type="molecule type" value="Genomic_DNA"/>
</dbReference>